<dbReference type="EC" id="3.4.16.4" evidence="1"/>
<dbReference type="Proteomes" id="UP000286974">
    <property type="component" value="Unassembled WGS sequence"/>
</dbReference>
<accession>A0A401FN21</accession>
<dbReference type="OrthoDB" id="2279195at2"/>
<evidence type="ECO:0000313" key="2">
    <source>
        <dbReference type="Proteomes" id="UP000286974"/>
    </source>
</evidence>
<comment type="caution">
    <text evidence="1">The sequence shown here is derived from an EMBL/GenBank/DDBJ whole genome shotgun (WGS) entry which is preliminary data.</text>
</comment>
<reference evidence="1 2" key="1">
    <citation type="submission" date="2017-11" db="EMBL/GenBank/DDBJ databases">
        <title>Draft Genome Sequence of Lactobacillus curieae NBRC 111893 isolated from Koso, a Japanese sugar-Vegetable Fermented Beverage.</title>
        <authorList>
            <person name="Chiou T.Y."/>
            <person name="Oshima K."/>
            <person name="Suda W."/>
            <person name="Hattori M."/>
            <person name="Takahashi T."/>
        </authorList>
    </citation>
    <scope>NUCLEOTIDE SEQUENCE [LARGE SCALE GENOMIC DNA]</scope>
    <source>
        <strain evidence="1 2">NBRC111893</strain>
    </source>
</reference>
<gene>
    <name evidence="1" type="ORF">NBRC111893_1852</name>
</gene>
<organism evidence="1 2">
    <name type="scientific">Lentilactobacillus kosonis</name>
    <dbReference type="NCBI Taxonomy" id="2810561"/>
    <lineage>
        <taxon>Bacteria</taxon>
        <taxon>Bacillati</taxon>
        <taxon>Bacillota</taxon>
        <taxon>Bacilli</taxon>
        <taxon>Lactobacillales</taxon>
        <taxon>Lactobacillaceae</taxon>
        <taxon>Lentilactobacillus</taxon>
    </lineage>
</organism>
<dbReference type="GO" id="GO:0009002">
    <property type="term" value="F:serine-type D-Ala-D-Ala carboxypeptidase activity"/>
    <property type="evidence" value="ECO:0007669"/>
    <property type="project" value="UniProtKB-EC"/>
</dbReference>
<keyword evidence="1" id="KW-0378">Hydrolase</keyword>
<dbReference type="RefSeq" id="WP_125008564.1">
    <property type="nucleotide sequence ID" value="NZ_BEXA01000003.1"/>
</dbReference>
<name>A0A401FN21_9LACO</name>
<keyword evidence="1" id="KW-0121">Carboxypeptidase</keyword>
<dbReference type="EMBL" id="BEXA01000003">
    <property type="protein sequence ID" value="GAY73706.1"/>
    <property type="molecule type" value="Genomic_DNA"/>
</dbReference>
<keyword evidence="1" id="KW-0645">Protease</keyword>
<dbReference type="AlphaFoldDB" id="A0A401FN21"/>
<keyword evidence="2" id="KW-1185">Reference proteome</keyword>
<sequence length="413" mass="46538">MTNPKITTVQQYTPKQALVTKSQSNNYLWNASHTKKIANLKNYSKTTFYASRLVSMRFPHYQYSVNYYYVTSNNSKLKGYVWAKTMVQGKYIKGGYYSYPKFNVLLTTKRITKQSEFSDSSQYSLGGYSTRTSLQNFTKIPSTSSMIKVINYYRQHDSDKRLPATLQNGAKQGVKIATVQSWTTNPNGPVRIPVIEFPLGKSVSWYPRATFAVAQDVMTANLNKVVSYGANNDSFSGAVYLNGLVFNFDDSSAQFRTAYSSTIKKVYKNNIGPHHDLSLVQFSGRTKYVLTSSIMYINPLKPVLKDGIWYGSGNAISGTQQGRTILSKLDPSKSKLYRVIGSGGFTQYQYQSGKWKQQFSINFHQHNADEPASTTDKKNVDVILSTGQKRLQSSVPQLMSGLTYINHLPIIKI</sequence>
<protein>
    <submittedName>
        <fullName evidence="1">D-alanyl-D-alanine carboxypeptidase</fullName>
        <ecNumber evidence="1">3.4.16.4</ecNumber>
    </submittedName>
</protein>
<evidence type="ECO:0000313" key="1">
    <source>
        <dbReference type="EMBL" id="GAY73706.1"/>
    </source>
</evidence>
<proteinExistence type="predicted"/>